<proteinExistence type="inferred from homology"/>
<dbReference type="GeneID" id="105327159"/>
<comment type="similarity">
    <text evidence="2">Belongs to the ORC6 family.</text>
</comment>
<dbReference type="KEGG" id="crg:105327159"/>
<evidence type="ECO:0000259" key="11">
    <source>
        <dbReference type="Pfam" id="PF05460"/>
    </source>
</evidence>
<reference evidence="13" key="1">
    <citation type="submission" date="2022-08" db="UniProtKB">
        <authorList>
            <consortium name="EnsemblMetazoa"/>
        </authorList>
    </citation>
    <scope>IDENTIFICATION</scope>
    <source>
        <strain evidence="13">05x7-T-G4-1.051#20</strain>
    </source>
</reference>
<organism evidence="13 14">
    <name type="scientific">Magallana gigas</name>
    <name type="common">Pacific oyster</name>
    <name type="synonym">Crassostrea gigas</name>
    <dbReference type="NCBI Taxonomy" id="29159"/>
    <lineage>
        <taxon>Eukaryota</taxon>
        <taxon>Metazoa</taxon>
        <taxon>Spiralia</taxon>
        <taxon>Lophotrochozoa</taxon>
        <taxon>Mollusca</taxon>
        <taxon>Bivalvia</taxon>
        <taxon>Autobranchia</taxon>
        <taxon>Pteriomorphia</taxon>
        <taxon>Ostreida</taxon>
        <taxon>Ostreoidea</taxon>
        <taxon>Ostreidae</taxon>
        <taxon>Magallana</taxon>
    </lineage>
</organism>
<dbReference type="AlphaFoldDB" id="A0A8W8K667"/>
<name>A0A8W8K667_MAGGI</name>
<evidence type="ECO:0000256" key="7">
    <source>
        <dbReference type="ARBA" id="ARBA00023125"/>
    </source>
</evidence>
<dbReference type="RefSeq" id="XP_011425775.1">
    <property type="nucleotide sequence ID" value="XM_011427473.4"/>
</dbReference>
<dbReference type="CDD" id="cd11583">
    <property type="entry name" value="Orc6_mid"/>
    <property type="match status" value="1"/>
</dbReference>
<keyword evidence="7" id="KW-0238">DNA-binding</keyword>
<evidence type="ECO:0000313" key="14">
    <source>
        <dbReference type="Proteomes" id="UP000005408"/>
    </source>
</evidence>
<evidence type="ECO:0000256" key="8">
    <source>
        <dbReference type="ARBA" id="ARBA00023242"/>
    </source>
</evidence>
<evidence type="ECO:0000256" key="2">
    <source>
        <dbReference type="ARBA" id="ARBA00010840"/>
    </source>
</evidence>
<evidence type="ECO:0000256" key="5">
    <source>
        <dbReference type="ARBA" id="ARBA00022705"/>
    </source>
</evidence>
<dbReference type="GO" id="GO:0003677">
    <property type="term" value="F:DNA binding"/>
    <property type="evidence" value="ECO:0007669"/>
    <property type="project" value="UniProtKB-KW"/>
</dbReference>
<dbReference type="EnsemblMetazoa" id="G21842.2">
    <property type="protein sequence ID" value="G21842.2:cds"/>
    <property type="gene ID" value="G21842"/>
</dbReference>
<comment type="subunit">
    <text evidence="9">Component of ORC, a complex composed of at least 6 subunits: ORC1, ORC2, ORC3, ORC4, ORC5 and ORC6. ORC is regulated in a cell-cycle dependent manner. It is sequentially assembled at the exit from anaphase of mitosis and disassembled as cells enter S phase. Interacts with DBF4.</text>
</comment>
<dbReference type="Pfam" id="PF21913">
    <property type="entry name" value="ORC6_2nd"/>
    <property type="match status" value="1"/>
</dbReference>
<accession>A0A8W8K667</accession>
<dbReference type="FunFam" id="1.10.472.10:FF:000054">
    <property type="entry name" value="origin recognition complex subunit 6"/>
    <property type="match status" value="1"/>
</dbReference>
<keyword evidence="4" id="KW-0597">Phosphoprotein</keyword>
<evidence type="ECO:0000256" key="10">
    <source>
        <dbReference type="ARBA" id="ARBA00069654"/>
    </source>
</evidence>
<feature type="domain" description="ORC6 second cyclin-like" evidence="12">
    <location>
        <begin position="99"/>
        <end position="183"/>
    </location>
</feature>
<feature type="domain" description="ORC6 first cyclin-like" evidence="11">
    <location>
        <begin position="7"/>
        <end position="96"/>
    </location>
</feature>
<keyword evidence="14" id="KW-1185">Reference proteome</keyword>
<dbReference type="EnsemblMetazoa" id="G21842.3">
    <property type="protein sequence ID" value="G21842.3:cds"/>
    <property type="gene ID" value="G21842"/>
</dbReference>
<dbReference type="GO" id="GO:0006270">
    <property type="term" value="P:DNA replication initiation"/>
    <property type="evidence" value="ECO:0007669"/>
    <property type="project" value="TreeGrafter"/>
</dbReference>
<dbReference type="InterPro" id="IPR008721">
    <property type="entry name" value="ORC6_cyclin_first"/>
</dbReference>
<keyword evidence="5" id="KW-0235">DNA replication</keyword>
<keyword evidence="3" id="KW-1017">Isopeptide bond</keyword>
<evidence type="ECO:0000256" key="3">
    <source>
        <dbReference type="ARBA" id="ARBA00022499"/>
    </source>
</evidence>
<dbReference type="GO" id="GO:0005664">
    <property type="term" value="C:nuclear origin of replication recognition complex"/>
    <property type="evidence" value="ECO:0007669"/>
    <property type="project" value="InterPro"/>
</dbReference>
<dbReference type="Proteomes" id="UP000005408">
    <property type="component" value="Unassembled WGS sequence"/>
</dbReference>
<keyword evidence="6" id="KW-0832">Ubl conjugation</keyword>
<dbReference type="InterPro" id="IPR054113">
    <property type="entry name" value="ORC6_cyclin-like_2nd"/>
</dbReference>
<sequence length="257" mass="28661">MSNKLVKSISQKLKITSPTVLSKAEELTQMLDVKVGSQALTALNLTGSCPVVMCLELAANTTGKTFNKEEGLKLSGVNKKVYANGLKALESMLDLSTNITIKDLAIQFGCTPATELAMKTLQSYEDEFKSKSGTVMDFTSPMFQATALCAACRKLKLKIDWNKLRELCSIKRSTYDKLVAEMEIHAVKLLETKTVEKQKRTRGLLDEVEKHLKDEDITKKQKKENTQEQGEVDDYEVWKKKILAAAAKAKEQEMNST</sequence>
<protein>
    <recommendedName>
        <fullName evidence="10">Origin recognition complex subunit 6</fullName>
    </recommendedName>
</protein>
<evidence type="ECO:0000313" key="13">
    <source>
        <dbReference type="EnsemblMetazoa" id="G21842.1:cds"/>
    </source>
</evidence>
<dbReference type="OMA" id="RKSHYLN"/>
<dbReference type="OrthoDB" id="5552484at2759"/>
<dbReference type="InterPro" id="IPR020529">
    <property type="entry name" value="ORC6_met/pln"/>
</dbReference>
<keyword evidence="8" id="KW-0539">Nucleus</keyword>
<evidence type="ECO:0000256" key="4">
    <source>
        <dbReference type="ARBA" id="ARBA00022553"/>
    </source>
</evidence>
<dbReference type="PANTHER" id="PTHR13394:SF0">
    <property type="entry name" value="ORIGIN RECOGNITION COMPLEX SUBUNIT 6"/>
    <property type="match status" value="1"/>
</dbReference>
<dbReference type="Gene3D" id="1.10.472.10">
    <property type="entry name" value="Cyclin-like"/>
    <property type="match status" value="1"/>
</dbReference>
<comment type="subcellular location">
    <subcellularLocation>
        <location evidence="1">Nucleus</location>
    </subcellularLocation>
</comment>
<evidence type="ECO:0000259" key="12">
    <source>
        <dbReference type="Pfam" id="PF21913"/>
    </source>
</evidence>
<evidence type="ECO:0000256" key="6">
    <source>
        <dbReference type="ARBA" id="ARBA00022843"/>
    </source>
</evidence>
<dbReference type="EnsemblMetazoa" id="G21842.1">
    <property type="protein sequence ID" value="G21842.1:cds"/>
    <property type="gene ID" value="G21842"/>
</dbReference>
<dbReference type="PANTHER" id="PTHR13394">
    <property type="entry name" value="ORIGIN RECOGNITION COMPLEX SUBUNIT 6"/>
    <property type="match status" value="1"/>
</dbReference>
<evidence type="ECO:0000256" key="9">
    <source>
        <dbReference type="ARBA" id="ARBA00062917"/>
    </source>
</evidence>
<dbReference type="Pfam" id="PF05460">
    <property type="entry name" value="ORC6"/>
    <property type="match status" value="1"/>
</dbReference>
<evidence type="ECO:0000256" key="1">
    <source>
        <dbReference type="ARBA" id="ARBA00004123"/>
    </source>
</evidence>